<feature type="domain" description="Solute-binding protein family 5" evidence="5">
    <location>
        <begin position="89"/>
        <end position="414"/>
    </location>
</feature>
<keyword evidence="2" id="KW-0813">Transport</keyword>
<dbReference type="EMBL" id="JBBMFT010000008">
    <property type="protein sequence ID" value="MEQ2457100.1"/>
    <property type="molecule type" value="Genomic_DNA"/>
</dbReference>
<dbReference type="PIRSF" id="PIRSF002741">
    <property type="entry name" value="MppA"/>
    <property type="match status" value="1"/>
</dbReference>
<dbReference type="SUPFAM" id="SSF53850">
    <property type="entry name" value="Periplasmic binding protein-like II"/>
    <property type="match status" value="1"/>
</dbReference>
<dbReference type="Gene3D" id="3.40.190.10">
    <property type="entry name" value="Periplasmic binding protein-like II"/>
    <property type="match status" value="1"/>
</dbReference>
<comment type="similarity">
    <text evidence="1">Belongs to the bacterial solute-binding protein 5 family.</text>
</comment>
<reference evidence="6 7" key="1">
    <citation type="submission" date="2024-03" db="EMBL/GenBank/DDBJ databases">
        <title>Human intestinal bacterial collection.</title>
        <authorList>
            <person name="Pauvert C."/>
            <person name="Hitch T.C.A."/>
            <person name="Clavel T."/>
        </authorList>
    </citation>
    <scope>NUCLEOTIDE SEQUENCE [LARGE SCALE GENOMIC DNA]</scope>
    <source>
        <strain evidence="6 7">CLA-AP-H34</strain>
    </source>
</reference>
<proteinExistence type="inferred from homology"/>
<organism evidence="6 7">
    <name type="scientific">Flavonifractor hominis</name>
    <dbReference type="NCBI Taxonomy" id="3133178"/>
    <lineage>
        <taxon>Bacteria</taxon>
        <taxon>Bacillati</taxon>
        <taxon>Bacillota</taxon>
        <taxon>Clostridia</taxon>
        <taxon>Eubacteriales</taxon>
        <taxon>Oscillospiraceae</taxon>
        <taxon>Flavonifractor</taxon>
    </lineage>
</organism>
<evidence type="ECO:0000256" key="4">
    <source>
        <dbReference type="SAM" id="SignalP"/>
    </source>
</evidence>
<gene>
    <name evidence="6" type="ORF">WMO45_11250</name>
</gene>
<evidence type="ECO:0000256" key="1">
    <source>
        <dbReference type="ARBA" id="ARBA00005695"/>
    </source>
</evidence>
<evidence type="ECO:0000259" key="5">
    <source>
        <dbReference type="Pfam" id="PF00496"/>
    </source>
</evidence>
<dbReference type="InterPro" id="IPR039424">
    <property type="entry name" value="SBP_5"/>
</dbReference>
<accession>A0ABV1ER74</accession>
<keyword evidence="7" id="KW-1185">Reference proteome</keyword>
<dbReference type="PANTHER" id="PTHR30290:SF9">
    <property type="entry name" value="OLIGOPEPTIDE-BINDING PROTEIN APPA"/>
    <property type="match status" value="1"/>
</dbReference>
<evidence type="ECO:0000256" key="2">
    <source>
        <dbReference type="ARBA" id="ARBA00022448"/>
    </source>
</evidence>
<keyword evidence="3 4" id="KW-0732">Signal</keyword>
<dbReference type="Pfam" id="PF00496">
    <property type="entry name" value="SBP_bac_5"/>
    <property type="match status" value="1"/>
</dbReference>
<dbReference type="Gene3D" id="3.10.105.10">
    <property type="entry name" value="Dipeptide-binding Protein, Domain 3"/>
    <property type="match status" value="1"/>
</dbReference>
<dbReference type="PANTHER" id="PTHR30290">
    <property type="entry name" value="PERIPLASMIC BINDING COMPONENT OF ABC TRANSPORTER"/>
    <property type="match status" value="1"/>
</dbReference>
<dbReference type="InterPro" id="IPR000914">
    <property type="entry name" value="SBP_5_dom"/>
</dbReference>
<feature type="chain" id="PRO_5047300678" evidence="4">
    <location>
        <begin position="24"/>
        <end position="512"/>
    </location>
</feature>
<evidence type="ECO:0000313" key="7">
    <source>
        <dbReference type="Proteomes" id="UP001440599"/>
    </source>
</evidence>
<evidence type="ECO:0000256" key="3">
    <source>
        <dbReference type="ARBA" id="ARBA00022729"/>
    </source>
</evidence>
<dbReference type="InterPro" id="IPR030678">
    <property type="entry name" value="Peptide/Ni-bd"/>
</dbReference>
<feature type="signal peptide" evidence="4">
    <location>
        <begin position="1"/>
        <end position="23"/>
    </location>
</feature>
<protein>
    <submittedName>
        <fullName evidence="6">ABC transporter substrate-binding protein</fullName>
    </submittedName>
</protein>
<dbReference type="RefSeq" id="WP_349140862.1">
    <property type="nucleotide sequence ID" value="NZ_JBBMFT010000008.1"/>
</dbReference>
<sequence>MRRRRWIALLLALAMVAVLTACGEEAAPTPSPELTAAPSAQPAPEAAEFALACYPDAGFHPITGTNRTNLDLGGLLYEGLFALDQSFQVQQQLCQSYTVSEDGLTWTFVLQSGVTFSDGSALTGAEVAASLNLARTSQLYANRLADVQSVTGEGSQVQVVLRRANGALPSLLDIPIVKETGGNPLGTGPYVLTGEGETLALTARTDWWQGKDLPKQSIPLRSIQEADDLIHAFDTRDIALVATDLTGTNALGFSGSFDTVDYPTSNMLYVGFNTQKGPCRDSGVRRALQWGFDRSAVATVLLSRHAWSAALPISPASAYYPEDLVETLEYSPQMLTQTLSEAGWSQSGDGWRKSGETLALTLVVPTGNADRLAVAQHLADGLGQEGIAVEVKALAWADYLQALQKGEFDLYLGEVRLTADFDLTALITPNGTLNYGKYQDTEASSLLEAFRIASGQGRDLAGRRLYARLMEEPPFAVLCFKNGSVLTQWSQISGMTPTQQNIFYGFADWNLV</sequence>
<evidence type="ECO:0000313" key="6">
    <source>
        <dbReference type="EMBL" id="MEQ2457100.1"/>
    </source>
</evidence>
<dbReference type="PROSITE" id="PS51257">
    <property type="entry name" value="PROKAR_LIPOPROTEIN"/>
    <property type="match status" value="1"/>
</dbReference>
<comment type="caution">
    <text evidence="6">The sequence shown here is derived from an EMBL/GenBank/DDBJ whole genome shotgun (WGS) entry which is preliminary data.</text>
</comment>
<name>A0ABV1ER74_9FIRM</name>
<dbReference type="Proteomes" id="UP001440599">
    <property type="component" value="Unassembled WGS sequence"/>
</dbReference>